<dbReference type="Gene3D" id="3.40.50.1820">
    <property type="entry name" value="alpha/beta hydrolase"/>
    <property type="match status" value="1"/>
</dbReference>
<dbReference type="Proteomes" id="UP000321577">
    <property type="component" value="Unassembled WGS sequence"/>
</dbReference>
<reference evidence="4 5" key="1">
    <citation type="submission" date="2019-07" db="EMBL/GenBank/DDBJ databases">
        <title>Whole genome shotgun sequence of Brevifollis gellanilyticus NBRC 108608.</title>
        <authorList>
            <person name="Hosoyama A."/>
            <person name="Uohara A."/>
            <person name="Ohji S."/>
            <person name="Ichikawa N."/>
        </authorList>
    </citation>
    <scope>NUCLEOTIDE SEQUENCE [LARGE SCALE GENOMIC DNA]</scope>
    <source>
        <strain evidence="4 5">NBRC 108608</strain>
    </source>
</reference>
<dbReference type="RefSeq" id="WP_146850436.1">
    <property type="nucleotide sequence ID" value="NZ_BKAG01000012.1"/>
</dbReference>
<proteinExistence type="predicted"/>
<dbReference type="InterPro" id="IPR050300">
    <property type="entry name" value="GDXG_lipolytic_enzyme"/>
</dbReference>
<sequence>MKLTLFLFSCMAMLSHADPLVQSLWPSAPPGPASQVQGEERDLTKPEDKLIAGKRIIKLGHVSTPQMHVYLPAKEKANGAAVLVCPGGGFTILAWDLEGTEVAEWLNSLGYAAIVVKYRVPTGMLGDELDESGISPRRSLGPLMDAQRAMSLTRAHAKEWNLDSKRIGIMGFSAGGATAGLTTVHGEKRAYPKVDATDEVSCRPDFAMLIYPAGFADKTTGALRPHIKVSKDTPPVFFVMAEDDHVDCDNCTVLFTALKHAKVPAELHIYTHGGHGYGLRPMDLPVTRWSARAAEWLQAMKFDQKGP</sequence>
<evidence type="ECO:0000313" key="5">
    <source>
        <dbReference type="Proteomes" id="UP000321577"/>
    </source>
</evidence>
<dbReference type="Pfam" id="PF20434">
    <property type="entry name" value="BD-FAE"/>
    <property type="match status" value="1"/>
</dbReference>
<dbReference type="InterPro" id="IPR049492">
    <property type="entry name" value="BD-FAE-like_dom"/>
</dbReference>
<feature type="domain" description="BD-FAE-like" evidence="3">
    <location>
        <begin position="67"/>
        <end position="189"/>
    </location>
</feature>
<keyword evidence="4" id="KW-0326">Glycosidase</keyword>
<keyword evidence="5" id="KW-1185">Reference proteome</keyword>
<accession>A0A512M7Z9</accession>
<evidence type="ECO:0000256" key="1">
    <source>
        <dbReference type="ARBA" id="ARBA00022801"/>
    </source>
</evidence>
<protein>
    <submittedName>
        <fullName evidence="4">Xylanase</fullName>
    </submittedName>
</protein>
<keyword evidence="4" id="KW-0624">Polysaccharide degradation</keyword>
<keyword evidence="4" id="KW-0858">Xylan degradation</keyword>
<dbReference type="OrthoDB" id="9794725at2"/>
<keyword evidence="1 4" id="KW-0378">Hydrolase</keyword>
<comment type="caution">
    <text evidence="4">The sequence shown here is derived from an EMBL/GenBank/DDBJ whole genome shotgun (WGS) entry which is preliminary data.</text>
</comment>
<dbReference type="SUPFAM" id="SSF53474">
    <property type="entry name" value="alpha/beta-Hydrolases"/>
    <property type="match status" value="1"/>
</dbReference>
<organism evidence="4 5">
    <name type="scientific">Brevifollis gellanilyticus</name>
    <dbReference type="NCBI Taxonomy" id="748831"/>
    <lineage>
        <taxon>Bacteria</taxon>
        <taxon>Pseudomonadati</taxon>
        <taxon>Verrucomicrobiota</taxon>
        <taxon>Verrucomicrobiia</taxon>
        <taxon>Verrucomicrobiales</taxon>
        <taxon>Verrucomicrobiaceae</taxon>
    </lineage>
</organism>
<dbReference type="EMBL" id="BKAG01000012">
    <property type="protein sequence ID" value="GEP42860.1"/>
    <property type="molecule type" value="Genomic_DNA"/>
</dbReference>
<gene>
    <name evidence="4" type="primary">xynB_3</name>
    <name evidence="4" type="ORF">BGE01nite_21510</name>
</gene>
<dbReference type="PANTHER" id="PTHR48081">
    <property type="entry name" value="AB HYDROLASE SUPERFAMILY PROTEIN C4A8.06C"/>
    <property type="match status" value="1"/>
</dbReference>
<dbReference type="GO" id="GO:0016798">
    <property type="term" value="F:hydrolase activity, acting on glycosyl bonds"/>
    <property type="evidence" value="ECO:0007669"/>
    <property type="project" value="UniProtKB-KW"/>
</dbReference>
<feature type="signal peptide" evidence="2">
    <location>
        <begin position="1"/>
        <end position="17"/>
    </location>
</feature>
<evidence type="ECO:0000256" key="2">
    <source>
        <dbReference type="SAM" id="SignalP"/>
    </source>
</evidence>
<keyword evidence="2" id="KW-0732">Signal</keyword>
<dbReference type="GO" id="GO:0045493">
    <property type="term" value="P:xylan catabolic process"/>
    <property type="evidence" value="ECO:0007669"/>
    <property type="project" value="UniProtKB-KW"/>
</dbReference>
<feature type="chain" id="PRO_5022017550" evidence="2">
    <location>
        <begin position="18"/>
        <end position="307"/>
    </location>
</feature>
<name>A0A512M7Z9_9BACT</name>
<dbReference type="InterPro" id="IPR029058">
    <property type="entry name" value="AB_hydrolase_fold"/>
</dbReference>
<evidence type="ECO:0000313" key="4">
    <source>
        <dbReference type="EMBL" id="GEP42860.1"/>
    </source>
</evidence>
<evidence type="ECO:0000259" key="3">
    <source>
        <dbReference type="Pfam" id="PF20434"/>
    </source>
</evidence>
<dbReference type="PANTHER" id="PTHR48081:SF6">
    <property type="entry name" value="PEPTIDASE S9 PROLYL OLIGOPEPTIDASE CATALYTIC DOMAIN-CONTAINING PROTEIN"/>
    <property type="match status" value="1"/>
</dbReference>
<keyword evidence="4" id="KW-0119">Carbohydrate metabolism</keyword>
<dbReference type="AlphaFoldDB" id="A0A512M7Z9"/>